<dbReference type="AlphaFoldDB" id="A0ABD6A6Z8"/>
<dbReference type="NCBIfam" id="TIGR04354">
    <property type="entry name" value="amphi-Trp"/>
    <property type="match status" value="1"/>
</dbReference>
<evidence type="ECO:0000259" key="1">
    <source>
        <dbReference type="Pfam" id="PF20068"/>
    </source>
</evidence>
<feature type="domain" description="Amphi-Trp" evidence="1">
    <location>
        <begin position="6"/>
        <end position="79"/>
    </location>
</feature>
<sequence>MTETTSFEEEMTRDELASYLHSIADEFARGEGEGATIQVGNKRVSLQPGNEVACEVNVKERSALIRKGRQEMTITMNWRT</sequence>
<dbReference type="Pfam" id="PF20068">
    <property type="entry name" value="Amphi-Trp"/>
    <property type="match status" value="1"/>
</dbReference>
<protein>
    <submittedName>
        <fullName evidence="2">Amphi-Trp domain-containing protein</fullName>
    </submittedName>
</protein>
<dbReference type="GeneID" id="79314963"/>
<dbReference type="Proteomes" id="UP001596547">
    <property type="component" value="Unassembled WGS sequence"/>
</dbReference>
<name>A0ABD6A6Z8_9EURY</name>
<keyword evidence="3" id="KW-1185">Reference proteome</keyword>
<gene>
    <name evidence="2" type="ORF">ACFQPE_04135</name>
</gene>
<dbReference type="InterPro" id="IPR027598">
    <property type="entry name" value="Amphi-Trp_dom"/>
</dbReference>
<accession>A0ABD6A6Z8</accession>
<dbReference type="RefSeq" id="WP_276305384.1">
    <property type="nucleotide sequence ID" value="NZ_CP119992.1"/>
</dbReference>
<organism evidence="2 3">
    <name type="scientific">Halomarina halobia</name>
    <dbReference type="NCBI Taxonomy" id="3033386"/>
    <lineage>
        <taxon>Archaea</taxon>
        <taxon>Methanobacteriati</taxon>
        <taxon>Methanobacteriota</taxon>
        <taxon>Stenosarchaea group</taxon>
        <taxon>Halobacteria</taxon>
        <taxon>Halobacteriales</taxon>
        <taxon>Natronomonadaceae</taxon>
        <taxon>Halomarina</taxon>
    </lineage>
</organism>
<dbReference type="EMBL" id="JBHTBF010000001">
    <property type="protein sequence ID" value="MFC7315983.1"/>
    <property type="molecule type" value="Genomic_DNA"/>
</dbReference>
<evidence type="ECO:0000313" key="3">
    <source>
        <dbReference type="Proteomes" id="UP001596547"/>
    </source>
</evidence>
<proteinExistence type="predicted"/>
<reference evidence="2 3" key="1">
    <citation type="journal article" date="2019" name="Int. J. Syst. Evol. Microbiol.">
        <title>The Global Catalogue of Microorganisms (GCM) 10K type strain sequencing project: providing services to taxonomists for standard genome sequencing and annotation.</title>
        <authorList>
            <consortium name="The Broad Institute Genomics Platform"/>
            <consortium name="The Broad Institute Genome Sequencing Center for Infectious Disease"/>
            <person name="Wu L."/>
            <person name="Ma J."/>
        </authorList>
    </citation>
    <scope>NUCLEOTIDE SEQUENCE [LARGE SCALE GENOMIC DNA]</scope>
    <source>
        <strain evidence="2 3">PSR21</strain>
    </source>
</reference>
<comment type="caution">
    <text evidence="2">The sequence shown here is derived from an EMBL/GenBank/DDBJ whole genome shotgun (WGS) entry which is preliminary data.</text>
</comment>
<evidence type="ECO:0000313" key="2">
    <source>
        <dbReference type="EMBL" id="MFC7315983.1"/>
    </source>
</evidence>